<dbReference type="InterPro" id="IPR000649">
    <property type="entry name" value="IF-2B-related"/>
</dbReference>
<dbReference type="InterPro" id="IPR037171">
    <property type="entry name" value="NagB/RpiA_transferase-like"/>
</dbReference>
<comment type="subcellular location">
    <subcellularLocation>
        <location evidence="1">Cytoplasm</location>
        <location evidence="1">Cytosol</location>
    </subcellularLocation>
</comment>
<dbReference type="AlphaFoldDB" id="A0A9P6TFM2"/>
<keyword evidence="3" id="KW-0963">Cytoplasm</keyword>
<feature type="compositionally biased region" description="Polar residues" evidence="10">
    <location>
        <begin position="66"/>
        <end position="78"/>
    </location>
</feature>
<evidence type="ECO:0000256" key="3">
    <source>
        <dbReference type="ARBA" id="ARBA00022490"/>
    </source>
</evidence>
<comment type="similarity">
    <text evidence="2 9">Belongs to the eIF-2B alpha/beta/delta subunits family.</text>
</comment>
<feature type="region of interest" description="Disordered" evidence="10">
    <location>
        <begin position="43"/>
        <end position="146"/>
    </location>
</feature>
<gene>
    <name evidence="11" type="ORF">CROQUDRAFT_652144</name>
</gene>
<feature type="compositionally biased region" description="Low complexity" evidence="10">
    <location>
        <begin position="110"/>
        <end position="126"/>
    </location>
</feature>
<proteinExistence type="inferred from homology"/>
<sequence>MAPVMDQGELIQPSNVSGSSQTRSEYYAQKRAERQQAFVEEMEALRIEEGAGEHEGPPAQPAVQRVQESSKQVTSNGGPSAKPAKVGMKDLSKAERRAIQERQRAEKAASKGSSAPISGPASAATAVPSKIGGKAPNGPATAAGLESNSSAPLELFLHLERPPTLSVAQRTNPVIHHSILRLAHLYSHFKIVGSNARCVAMLDAFKDVIRSYTPPPGTSLSRHLPSYLSPQISHLVHARPLSVSMGNAIRHLKGVIGRLGVDMSDDQAKKELYERIDRFVRDRIVVADRVIESYAVQKIKQGDVIMTYANSSVVQGVLLEAHRQGIEFRVIVVDARPMYEGKNLLRLLSRSGIRCSYVLLSAIGAVLKTVNMALLGTHALLGNGAMYGRAGTAMVAMMCKQDRVPVVVCCETYKFSERVMLDSIVSNEMSTPDTHLPPTSHYAPFDFPSVVPQPGRVGDVQELAVLYDVSRPEDVTMVITEAGMIPVQSVPVLLRDYKPLLGDS</sequence>
<feature type="compositionally biased region" description="Polar residues" evidence="10">
    <location>
        <begin position="12"/>
        <end position="24"/>
    </location>
</feature>
<dbReference type="PANTHER" id="PTHR10233">
    <property type="entry name" value="TRANSLATION INITIATION FACTOR EIF-2B"/>
    <property type="match status" value="1"/>
</dbReference>
<name>A0A9P6TFM2_9BASI</name>
<dbReference type="GO" id="GO:0003743">
    <property type="term" value="F:translation initiation factor activity"/>
    <property type="evidence" value="ECO:0007669"/>
    <property type="project" value="UniProtKB-KW"/>
</dbReference>
<evidence type="ECO:0000256" key="4">
    <source>
        <dbReference type="ARBA" id="ARBA00022540"/>
    </source>
</evidence>
<organism evidence="11 12">
    <name type="scientific">Cronartium quercuum f. sp. fusiforme G11</name>
    <dbReference type="NCBI Taxonomy" id="708437"/>
    <lineage>
        <taxon>Eukaryota</taxon>
        <taxon>Fungi</taxon>
        <taxon>Dikarya</taxon>
        <taxon>Basidiomycota</taxon>
        <taxon>Pucciniomycotina</taxon>
        <taxon>Pucciniomycetes</taxon>
        <taxon>Pucciniales</taxon>
        <taxon>Coleosporiaceae</taxon>
        <taxon>Cronartium</taxon>
    </lineage>
</organism>
<feature type="region of interest" description="Disordered" evidence="10">
    <location>
        <begin position="1"/>
        <end position="31"/>
    </location>
</feature>
<dbReference type="InterPro" id="IPR042529">
    <property type="entry name" value="IF_2B-like_C"/>
</dbReference>
<dbReference type="EMBL" id="MU167218">
    <property type="protein sequence ID" value="KAG0150547.1"/>
    <property type="molecule type" value="Genomic_DNA"/>
</dbReference>
<evidence type="ECO:0000256" key="6">
    <source>
        <dbReference type="ARBA" id="ARBA00044147"/>
    </source>
</evidence>
<feature type="compositionally biased region" description="Basic and acidic residues" evidence="10">
    <location>
        <begin position="43"/>
        <end position="56"/>
    </location>
</feature>
<dbReference type="Gene3D" id="3.40.50.10470">
    <property type="entry name" value="Translation initiation factor eif-2b, domain 2"/>
    <property type="match status" value="1"/>
</dbReference>
<dbReference type="OrthoDB" id="10254737at2759"/>
<evidence type="ECO:0000256" key="1">
    <source>
        <dbReference type="ARBA" id="ARBA00004514"/>
    </source>
</evidence>
<evidence type="ECO:0000313" key="11">
    <source>
        <dbReference type="EMBL" id="KAG0150547.1"/>
    </source>
</evidence>
<dbReference type="Proteomes" id="UP000886653">
    <property type="component" value="Unassembled WGS sequence"/>
</dbReference>
<evidence type="ECO:0000256" key="8">
    <source>
        <dbReference type="ARBA" id="ARBA00046432"/>
    </source>
</evidence>
<keyword evidence="4" id="KW-0396">Initiation factor</keyword>
<evidence type="ECO:0000256" key="5">
    <source>
        <dbReference type="ARBA" id="ARBA00022917"/>
    </source>
</evidence>
<protein>
    <recommendedName>
        <fullName evidence="6">Translation initiation factor eIF2B subunit delta</fullName>
    </recommendedName>
    <alternativeName>
        <fullName evidence="7">eIF2B GDP-GTP exchange factor subunit delta</fullName>
    </alternativeName>
</protein>
<evidence type="ECO:0000256" key="2">
    <source>
        <dbReference type="ARBA" id="ARBA00007251"/>
    </source>
</evidence>
<evidence type="ECO:0000256" key="7">
    <source>
        <dbReference type="ARBA" id="ARBA00044356"/>
    </source>
</evidence>
<comment type="subunit">
    <text evidence="8">Component of the translation initiation factor 2B (eIF2B) complex which is a heterodecamer of two sets of five different subunits: alpha, beta, gamma, delta and epsilon. Subunits alpha, beta and delta comprise a regulatory subcomplex and subunits epsilon and gamma comprise a catalytic subcomplex. Within the complex, the hexameric regulatory complex resides at the center, with the two heterodimeric catalytic subcomplexes bound on opposite sides.</text>
</comment>
<accession>A0A9P6TFM2</accession>
<dbReference type="Pfam" id="PF01008">
    <property type="entry name" value="IF-2B"/>
    <property type="match status" value="1"/>
</dbReference>
<feature type="compositionally biased region" description="Basic and acidic residues" evidence="10">
    <location>
        <begin position="87"/>
        <end position="109"/>
    </location>
</feature>
<evidence type="ECO:0000256" key="10">
    <source>
        <dbReference type="SAM" id="MobiDB-lite"/>
    </source>
</evidence>
<reference evidence="11" key="1">
    <citation type="submission" date="2013-11" db="EMBL/GenBank/DDBJ databases">
        <title>Genome sequence of the fusiform rust pathogen reveals effectors for host alternation and coevolution with pine.</title>
        <authorList>
            <consortium name="DOE Joint Genome Institute"/>
            <person name="Smith K."/>
            <person name="Pendleton A."/>
            <person name="Kubisiak T."/>
            <person name="Anderson C."/>
            <person name="Salamov A."/>
            <person name="Aerts A."/>
            <person name="Riley R."/>
            <person name="Clum A."/>
            <person name="Lindquist E."/>
            <person name="Ence D."/>
            <person name="Campbell M."/>
            <person name="Kronenberg Z."/>
            <person name="Feau N."/>
            <person name="Dhillon B."/>
            <person name="Hamelin R."/>
            <person name="Burleigh J."/>
            <person name="Smith J."/>
            <person name="Yandell M."/>
            <person name="Nelson C."/>
            <person name="Grigoriev I."/>
            <person name="Davis J."/>
        </authorList>
    </citation>
    <scope>NUCLEOTIDE SEQUENCE</scope>
    <source>
        <strain evidence="11">G11</strain>
    </source>
</reference>
<dbReference type="SUPFAM" id="SSF100950">
    <property type="entry name" value="NagB/RpiA/CoA transferase-like"/>
    <property type="match status" value="1"/>
</dbReference>
<dbReference type="PANTHER" id="PTHR10233:SF14">
    <property type="entry name" value="TRANSLATION INITIATION FACTOR EIF-2B SUBUNIT DELTA"/>
    <property type="match status" value="1"/>
</dbReference>
<keyword evidence="5" id="KW-0648">Protein biosynthesis</keyword>
<evidence type="ECO:0000313" key="12">
    <source>
        <dbReference type="Proteomes" id="UP000886653"/>
    </source>
</evidence>
<dbReference type="GO" id="GO:0005829">
    <property type="term" value="C:cytosol"/>
    <property type="evidence" value="ECO:0007669"/>
    <property type="project" value="UniProtKB-SubCell"/>
</dbReference>
<evidence type="ECO:0000256" key="9">
    <source>
        <dbReference type="RuleBase" id="RU003814"/>
    </source>
</evidence>
<keyword evidence="12" id="KW-1185">Reference proteome</keyword>
<comment type="caution">
    <text evidence="11">The sequence shown here is derived from an EMBL/GenBank/DDBJ whole genome shotgun (WGS) entry which is preliminary data.</text>
</comment>